<gene>
    <name evidence="3" type="ORF">L2Y54_02330</name>
</gene>
<organism evidence="3 4">
    <name type="scientific">Thiothrix winogradskyi</name>
    <dbReference type="NCBI Taxonomy" id="96472"/>
    <lineage>
        <taxon>Bacteria</taxon>
        <taxon>Pseudomonadati</taxon>
        <taxon>Pseudomonadota</taxon>
        <taxon>Gammaproteobacteria</taxon>
        <taxon>Thiotrichales</taxon>
        <taxon>Thiotrichaceae</taxon>
        <taxon>Thiothrix</taxon>
    </lineage>
</organism>
<reference evidence="3" key="1">
    <citation type="journal article" date="2022" name="Microorganisms">
        <title>Two New Species of Filamentous Sulfur Bacteria of the Genus Thiothrix, Thiothrix winogradskyi sp. nov. and 'Candidatus Thiothrix sulfatifontis' sp. nov.</title>
        <authorList>
            <person name="Ravin N.V."/>
            <person name="Rossetti S."/>
            <person name="Beletsky A.V."/>
            <person name="Kadnikov V.V."/>
            <person name="Rudenko T.S."/>
            <person name="Smolyakov D.D."/>
            <person name="Moskvitina M.I."/>
            <person name="Gureeva M.V."/>
            <person name="Mardanov A.V."/>
            <person name="Grabovich M.Y."/>
        </authorList>
    </citation>
    <scope>NUCLEOTIDE SEQUENCE</scope>
    <source>
        <strain evidence="3">CT3</strain>
    </source>
</reference>
<evidence type="ECO:0000313" key="3">
    <source>
        <dbReference type="EMBL" id="UJS26580.1"/>
    </source>
</evidence>
<dbReference type="Pfam" id="PF01230">
    <property type="entry name" value="HIT"/>
    <property type="match status" value="1"/>
</dbReference>
<evidence type="ECO:0000259" key="2">
    <source>
        <dbReference type="PROSITE" id="PS51084"/>
    </source>
</evidence>
<dbReference type="InterPro" id="IPR026026">
    <property type="entry name" value="HIT_Hint"/>
</dbReference>
<feature type="domain" description="HIT" evidence="2">
    <location>
        <begin position="40"/>
        <end position="109"/>
    </location>
</feature>
<dbReference type="RefSeq" id="WP_236501984.1">
    <property type="nucleotide sequence ID" value="NZ_CP091244.1"/>
</dbReference>
<dbReference type="SUPFAM" id="SSF54197">
    <property type="entry name" value="HIT-like"/>
    <property type="match status" value="1"/>
</dbReference>
<dbReference type="InterPro" id="IPR036265">
    <property type="entry name" value="HIT-like_sf"/>
</dbReference>
<accession>A0ABY3T824</accession>
<keyword evidence="4" id="KW-1185">Reference proteome</keyword>
<dbReference type="Proteomes" id="UP001054801">
    <property type="component" value="Chromosome"/>
</dbReference>
<dbReference type="EMBL" id="CP091244">
    <property type="protein sequence ID" value="UJS26580.1"/>
    <property type="molecule type" value="Genomic_DNA"/>
</dbReference>
<proteinExistence type="predicted"/>
<evidence type="ECO:0000313" key="4">
    <source>
        <dbReference type="Proteomes" id="UP001054801"/>
    </source>
</evidence>
<comment type="caution">
    <text evidence="1">Lacks conserved residue(s) required for the propagation of feature annotation.</text>
</comment>
<sequence>MEIGYQDFVLHPQLAQDTHWVTDLALCRVLLMNEARYPWLILVPRRAGIREIHELTGAERQQLWAESDQVSQALMALFQPYKLNIAALGNMVAQLHLHHIARFQTDAAWPAPVWGKFPPEPYAPEAATARCESLRAYLQR</sequence>
<dbReference type="InterPro" id="IPR011146">
    <property type="entry name" value="HIT-like"/>
</dbReference>
<evidence type="ECO:0000256" key="1">
    <source>
        <dbReference type="PROSITE-ProRule" id="PRU00464"/>
    </source>
</evidence>
<protein>
    <submittedName>
        <fullName evidence="3">HIT domain-containing protein</fullName>
    </submittedName>
</protein>
<dbReference type="Gene3D" id="3.30.428.10">
    <property type="entry name" value="HIT-like"/>
    <property type="match status" value="1"/>
</dbReference>
<dbReference type="PIRSF" id="PIRSF000714">
    <property type="entry name" value="HIT"/>
    <property type="match status" value="1"/>
</dbReference>
<name>A0ABY3T824_9GAMM</name>
<dbReference type="PROSITE" id="PS51084">
    <property type="entry name" value="HIT_2"/>
    <property type="match status" value="1"/>
</dbReference>